<dbReference type="EMBL" id="JASCZI010276937">
    <property type="protein sequence ID" value="MED6226916.1"/>
    <property type="molecule type" value="Genomic_DNA"/>
</dbReference>
<comment type="similarity">
    <text evidence="1">Belongs to the 'GDSL' lipolytic enzyme family.</text>
</comment>
<sequence length="79" mass="9041">MDEQLDSFERTIERHLPLNMNKSEIHDHVSKSIYLISIGNNDYLINYLGSVIGYSMTSSVLKPDVFAQLLINTLSKQLQ</sequence>
<comment type="caution">
    <text evidence="2">The sequence shown here is derived from an EMBL/GenBank/DDBJ whole genome shotgun (WGS) entry which is preliminary data.</text>
</comment>
<reference evidence="2 3" key="1">
    <citation type="journal article" date="2023" name="Plants (Basel)">
        <title>Bridging the Gap: Combining Genomics and Transcriptomics Approaches to Understand Stylosanthes scabra, an Orphan Legume from the Brazilian Caatinga.</title>
        <authorList>
            <person name="Ferreira-Neto J.R.C."/>
            <person name="da Silva M.D."/>
            <person name="Binneck E."/>
            <person name="de Melo N.F."/>
            <person name="da Silva R.H."/>
            <person name="de Melo A.L.T.M."/>
            <person name="Pandolfi V."/>
            <person name="Bustamante F.O."/>
            <person name="Brasileiro-Vidal A.C."/>
            <person name="Benko-Iseppon A.M."/>
        </authorList>
    </citation>
    <scope>NUCLEOTIDE SEQUENCE [LARGE SCALE GENOMIC DNA]</scope>
    <source>
        <tissue evidence="2">Leaves</tissue>
    </source>
</reference>
<gene>
    <name evidence="2" type="ORF">PIB30_108481</name>
</gene>
<name>A0ABU6ZYQ1_9FABA</name>
<organism evidence="2 3">
    <name type="scientific">Stylosanthes scabra</name>
    <dbReference type="NCBI Taxonomy" id="79078"/>
    <lineage>
        <taxon>Eukaryota</taxon>
        <taxon>Viridiplantae</taxon>
        <taxon>Streptophyta</taxon>
        <taxon>Embryophyta</taxon>
        <taxon>Tracheophyta</taxon>
        <taxon>Spermatophyta</taxon>
        <taxon>Magnoliopsida</taxon>
        <taxon>eudicotyledons</taxon>
        <taxon>Gunneridae</taxon>
        <taxon>Pentapetalae</taxon>
        <taxon>rosids</taxon>
        <taxon>fabids</taxon>
        <taxon>Fabales</taxon>
        <taxon>Fabaceae</taxon>
        <taxon>Papilionoideae</taxon>
        <taxon>50 kb inversion clade</taxon>
        <taxon>dalbergioids sensu lato</taxon>
        <taxon>Dalbergieae</taxon>
        <taxon>Pterocarpus clade</taxon>
        <taxon>Stylosanthes</taxon>
    </lineage>
</organism>
<keyword evidence="3" id="KW-1185">Reference proteome</keyword>
<feature type="non-terminal residue" evidence="2">
    <location>
        <position position="79"/>
    </location>
</feature>
<dbReference type="InterPro" id="IPR051238">
    <property type="entry name" value="GDSL_esterase/lipase"/>
</dbReference>
<evidence type="ECO:0000313" key="2">
    <source>
        <dbReference type="EMBL" id="MED6226916.1"/>
    </source>
</evidence>
<proteinExistence type="inferred from homology"/>
<dbReference type="PANTHER" id="PTHR45650">
    <property type="entry name" value="GDSL-LIKE LIPASE/ACYLHYDROLASE-RELATED"/>
    <property type="match status" value="1"/>
</dbReference>
<evidence type="ECO:0000256" key="1">
    <source>
        <dbReference type="ARBA" id="ARBA00008668"/>
    </source>
</evidence>
<dbReference type="Proteomes" id="UP001341840">
    <property type="component" value="Unassembled WGS sequence"/>
</dbReference>
<accession>A0ABU6ZYQ1</accession>
<dbReference type="PANTHER" id="PTHR45650:SF14">
    <property type="entry name" value="GDSL ESTERASE_LIPASE 7-LIKE"/>
    <property type="match status" value="1"/>
</dbReference>
<evidence type="ECO:0000313" key="3">
    <source>
        <dbReference type="Proteomes" id="UP001341840"/>
    </source>
</evidence>
<protein>
    <submittedName>
        <fullName evidence="2">Uncharacterized protein</fullName>
    </submittedName>
</protein>